<dbReference type="InterPro" id="IPR007963">
    <property type="entry name" value="Peptidase_M61_catalytic"/>
</dbReference>
<keyword evidence="5" id="KW-1185">Reference proteome</keyword>
<dbReference type="Pfam" id="PF17899">
    <property type="entry name" value="Peptidase_M61_N"/>
    <property type="match status" value="1"/>
</dbReference>
<evidence type="ECO:0000313" key="5">
    <source>
        <dbReference type="Proteomes" id="UP000279594"/>
    </source>
</evidence>
<dbReference type="AlphaFoldDB" id="A0A3G2ECY3"/>
<evidence type="ECO:0000256" key="1">
    <source>
        <dbReference type="SAM" id="SignalP"/>
    </source>
</evidence>
<dbReference type="SUPFAM" id="SSF50156">
    <property type="entry name" value="PDZ domain-like"/>
    <property type="match status" value="1"/>
</dbReference>
<dbReference type="Pfam" id="PF05299">
    <property type="entry name" value="Peptidase_M61"/>
    <property type="match status" value="1"/>
</dbReference>
<dbReference type="InterPro" id="IPR024191">
    <property type="entry name" value="Peptidase_M61"/>
</dbReference>
<evidence type="ECO:0000259" key="2">
    <source>
        <dbReference type="Pfam" id="PF05299"/>
    </source>
</evidence>
<dbReference type="EMBL" id="CP033019">
    <property type="protein sequence ID" value="AYM77833.1"/>
    <property type="molecule type" value="Genomic_DNA"/>
</dbReference>
<dbReference type="InterPro" id="IPR027268">
    <property type="entry name" value="Peptidase_M4/M1_CTD_sf"/>
</dbReference>
<dbReference type="RefSeq" id="WP_121670225.1">
    <property type="nucleotide sequence ID" value="NZ_CP033019.1"/>
</dbReference>
<accession>A0A3G2ECY3</accession>
<protein>
    <submittedName>
        <fullName evidence="4">M61 family peptidase</fullName>
    </submittedName>
</protein>
<feature type="domain" description="Peptidase M61 N-terminal" evidence="3">
    <location>
        <begin position="32"/>
        <end position="207"/>
    </location>
</feature>
<sequence length="627" mass="68836">MPYSRAVLSLSFSLLVSTAAQAASPTAPPIVLQVDASNVAQQLFSIRASIPAAPGKLTLLYPQWVPGNHGPSGPLNQLAGLRLSANGAPLEWRRDPVNMFAFHLDVPAGATAVEAQYQLLSPVDTSQGRITMTSAMLGVQWHAMTLYPAGRAARDILVQPSLTLPAGWEFASALEVRARAATPASQQVDFEPLDLDTLVDSPVFAGRHVERIDLDPGAKVPVLLNVMADSADSLEASPQQVEQHRAMLQQAYKLFGARHYRHYDFLLALSDEFGGIGREHLQSSENGVKPGYFSEWDKNEAGRVLLPHELVHSWNGKFRRPAGQDTPDFNTPLQNSLLWVYEGQTQYWGNVLAARSGLVAPANMRDLFAATAAHYDVMPGRSWRTMQDTTNDPIINGRRPIAWSSWQRDEDYYMEGALIWLDVDTTIRALSHERRSLDDFARSFFGMQDGSTTPLPYTFEDVVAALNAVQPHDWAAFLRTRLESHGPGAPLDGLARAGWKLVYRDTPTPFLKANEERSKSTDLSYSLGLTIDKDGKLGKLLWDGPAFQAGLSGNTTLLAVNGTAYTPKLLKAAIQAAKASPQPINLLVKKGKQFQTVALDYHGGLRYPQLERIAGTRDRLSAILQAR</sequence>
<dbReference type="PIRSF" id="PIRSF016493">
    <property type="entry name" value="Glycyl_aminpptds"/>
    <property type="match status" value="1"/>
</dbReference>
<reference evidence="4 5" key="1">
    <citation type="submission" date="2018-10" db="EMBL/GenBank/DDBJ databases">
        <title>Effects of UV and annual dynamics of microbial communities in freshwater RAS systems.</title>
        <authorList>
            <person name="Bekkelund A.K."/>
            <person name="Hansen B.R."/>
            <person name="Stokken H."/>
            <person name="Eriksen B.F."/>
            <person name="Kashulin N.A."/>
        </authorList>
    </citation>
    <scope>NUCLEOTIDE SEQUENCE [LARGE SCALE GENOMIC DNA]</scope>
    <source>
        <strain evidence="4 5">BHSEK</strain>
    </source>
</reference>
<dbReference type="InterPro" id="IPR040756">
    <property type="entry name" value="Peptidase_M61_N"/>
</dbReference>
<feature type="signal peptide" evidence="1">
    <location>
        <begin position="1"/>
        <end position="22"/>
    </location>
</feature>
<evidence type="ECO:0000313" key="4">
    <source>
        <dbReference type="EMBL" id="AYM77833.1"/>
    </source>
</evidence>
<feature type="chain" id="PRO_5018029181" evidence="1">
    <location>
        <begin position="23"/>
        <end position="627"/>
    </location>
</feature>
<dbReference type="Gene3D" id="2.60.40.3650">
    <property type="match status" value="1"/>
</dbReference>
<feature type="domain" description="Peptidase M61 catalytic" evidence="2">
    <location>
        <begin position="305"/>
        <end position="419"/>
    </location>
</feature>
<gene>
    <name evidence="4" type="ORF">D9M09_20025</name>
</gene>
<keyword evidence="1" id="KW-0732">Signal</keyword>
<dbReference type="Gene3D" id="1.10.390.10">
    <property type="entry name" value="Neutral Protease Domain 2"/>
    <property type="match status" value="1"/>
</dbReference>
<evidence type="ECO:0000259" key="3">
    <source>
        <dbReference type="Pfam" id="PF17899"/>
    </source>
</evidence>
<proteinExistence type="predicted"/>
<name>A0A3G2ECY3_9BURK</name>
<dbReference type="Proteomes" id="UP000279594">
    <property type="component" value="Chromosome"/>
</dbReference>
<organism evidence="4 5">
    <name type="scientific">Janthinobacterium agaricidamnosum</name>
    <dbReference type="NCBI Taxonomy" id="55508"/>
    <lineage>
        <taxon>Bacteria</taxon>
        <taxon>Pseudomonadati</taxon>
        <taxon>Pseudomonadota</taxon>
        <taxon>Betaproteobacteria</taxon>
        <taxon>Burkholderiales</taxon>
        <taxon>Oxalobacteraceae</taxon>
        <taxon>Janthinobacterium</taxon>
    </lineage>
</organism>
<dbReference type="InterPro" id="IPR036034">
    <property type="entry name" value="PDZ_sf"/>
</dbReference>